<evidence type="ECO:0000313" key="1">
    <source>
        <dbReference type="EMBL" id="CAF0702227.1"/>
    </source>
</evidence>
<dbReference type="AlphaFoldDB" id="A0A8J2BPU6"/>
<sequence length="86" mass="9262">MAGVKASNHNDAYTPHLLWLEEAWPHGKATVPRKPPNSDAKLLGELNLVSPLEGLMAEKAFMRGNFLKKGGLCLIRNVISTPGGNA</sequence>
<gene>
    <name evidence="1" type="ORF">MPNT_50004</name>
</gene>
<comment type="caution">
    <text evidence="1">The sequence shown here is derived from an EMBL/GenBank/DDBJ whole genome shotgun (WGS) entry which is preliminary data.</text>
</comment>
<proteinExistence type="predicted"/>
<protein>
    <submittedName>
        <fullName evidence="1">Uncharacterized protein</fullName>
    </submittedName>
</protein>
<dbReference type="Proteomes" id="UP000663859">
    <property type="component" value="Unassembled WGS sequence"/>
</dbReference>
<dbReference type="EMBL" id="CAJNOB010000045">
    <property type="protein sequence ID" value="CAF0702227.1"/>
    <property type="molecule type" value="Genomic_DNA"/>
</dbReference>
<keyword evidence="2" id="KW-1185">Reference proteome</keyword>
<reference evidence="1" key="1">
    <citation type="submission" date="2021-02" db="EMBL/GenBank/DDBJ databases">
        <authorList>
            <person name="Cremers G."/>
            <person name="Picone N."/>
        </authorList>
    </citation>
    <scope>NUCLEOTIDE SEQUENCE</scope>
    <source>
        <strain evidence="1">PQ17</strain>
    </source>
</reference>
<name>A0A8J2BPU6_9BACT</name>
<evidence type="ECO:0000313" key="2">
    <source>
        <dbReference type="Proteomes" id="UP000663859"/>
    </source>
</evidence>
<accession>A0A8J2BPU6</accession>
<organism evidence="1 2">
    <name type="scientific">Candidatus Methylacidithermus pantelleriae</name>
    <dbReference type="NCBI Taxonomy" id="2744239"/>
    <lineage>
        <taxon>Bacteria</taxon>
        <taxon>Pseudomonadati</taxon>
        <taxon>Verrucomicrobiota</taxon>
        <taxon>Methylacidiphilae</taxon>
        <taxon>Methylacidiphilales</taxon>
        <taxon>Methylacidiphilaceae</taxon>
        <taxon>Candidatus Methylacidithermus</taxon>
    </lineage>
</organism>